<protein>
    <recommendedName>
        <fullName evidence="6">Peptide deformylase</fullName>
        <shortName evidence="6">PDF</shortName>
        <ecNumber evidence="6">3.5.1.88</ecNumber>
    </recommendedName>
    <alternativeName>
        <fullName evidence="6">Polypeptide deformylase</fullName>
    </alternativeName>
</protein>
<dbReference type="PANTHER" id="PTHR10458:SF20">
    <property type="entry name" value="PEPTIDE DEFORMYLASE 1"/>
    <property type="match status" value="1"/>
</dbReference>
<sequence>MTIRKIARMGHPILKLPAEPVKDPGAPEIRALVEDMIETMIDANGAGLAAPQVHEGLRVVIFQAPGARAEGGLDEEEAFDHTAPLTVLINPEIEPQSDEMEEGWEGCLSVPGLRGLVPRYTDIVYKGVGLDGKPVERRAKGFHARVVQHECDHLDGILYPQRMTDLGKLIFESEVRHWLASGRKP</sequence>
<keyword evidence="3 6" id="KW-0378">Hydrolase</keyword>
<keyword evidence="5 6" id="KW-0408">Iron</keyword>
<gene>
    <name evidence="6" type="primary">def</name>
    <name evidence="7" type="ORF">M2A_2147</name>
</gene>
<comment type="function">
    <text evidence="6">Removes the formyl group from the N-terminal Met of newly synthesized proteins. Requires at least a dipeptide for an efficient rate of reaction. N-terminal L-methionine is a prerequisite for activity but the enzyme has broad specificity at other positions.</text>
</comment>
<proteinExistence type="inferred from homology"/>
<dbReference type="GO" id="GO:0042586">
    <property type="term" value="F:peptide deformylase activity"/>
    <property type="evidence" value="ECO:0007669"/>
    <property type="project" value="UniProtKB-UniRule"/>
</dbReference>
<dbReference type="NCBIfam" id="NF001159">
    <property type="entry name" value="PRK00150.1-3"/>
    <property type="match status" value="1"/>
</dbReference>
<keyword evidence="2 6" id="KW-0479">Metal-binding</keyword>
<dbReference type="Proteomes" id="UP000028702">
    <property type="component" value="Unassembled WGS sequence"/>
</dbReference>
<feature type="active site" evidence="6">
    <location>
        <position position="150"/>
    </location>
</feature>
<dbReference type="AlphaFoldDB" id="A0A081BC80"/>
<evidence type="ECO:0000313" key="8">
    <source>
        <dbReference type="Proteomes" id="UP000028702"/>
    </source>
</evidence>
<evidence type="ECO:0000256" key="1">
    <source>
        <dbReference type="ARBA" id="ARBA00010759"/>
    </source>
</evidence>
<keyword evidence="4 6" id="KW-0648">Protein biosynthesis</keyword>
<reference evidence="7 8" key="1">
    <citation type="submission" date="2014-07" db="EMBL/GenBank/DDBJ databases">
        <title>Tepidicaulis marinum gen. nov., sp. nov., a novel marine bacterium denitrifying nitrate to nitrous oxide strictly under microaerobic conditions.</title>
        <authorList>
            <person name="Takeuchi M."/>
            <person name="Yamagishi T."/>
            <person name="Kamagata Y."/>
            <person name="Oshima K."/>
            <person name="Hattori M."/>
            <person name="Katayama T."/>
            <person name="Hanada S."/>
            <person name="Tamaki H."/>
            <person name="Marumo K."/>
            <person name="Maeda H."/>
            <person name="Nedachi M."/>
            <person name="Iwasaki W."/>
            <person name="Suwa Y."/>
            <person name="Sakata S."/>
        </authorList>
    </citation>
    <scope>NUCLEOTIDE SEQUENCE [LARGE SCALE GENOMIC DNA]</scope>
    <source>
        <strain evidence="7 8">MA2</strain>
    </source>
</reference>
<dbReference type="SUPFAM" id="SSF56420">
    <property type="entry name" value="Peptide deformylase"/>
    <property type="match status" value="1"/>
</dbReference>
<dbReference type="InterPro" id="IPR023635">
    <property type="entry name" value="Peptide_deformylase"/>
</dbReference>
<comment type="similarity">
    <text evidence="1 6">Belongs to the polypeptide deformylase family.</text>
</comment>
<dbReference type="GO" id="GO:0046872">
    <property type="term" value="F:metal ion binding"/>
    <property type="evidence" value="ECO:0007669"/>
    <property type="project" value="UniProtKB-KW"/>
</dbReference>
<comment type="catalytic activity">
    <reaction evidence="6">
        <text>N-terminal N-formyl-L-methionyl-[peptide] + H2O = N-terminal L-methionyl-[peptide] + formate</text>
        <dbReference type="Rhea" id="RHEA:24420"/>
        <dbReference type="Rhea" id="RHEA-COMP:10639"/>
        <dbReference type="Rhea" id="RHEA-COMP:10640"/>
        <dbReference type="ChEBI" id="CHEBI:15377"/>
        <dbReference type="ChEBI" id="CHEBI:15740"/>
        <dbReference type="ChEBI" id="CHEBI:49298"/>
        <dbReference type="ChEBI" id="CHEBI:64731"/>
        <dbReference type="EC" id="3.5.1.88"/>
    </reaction>
</comment>
<organism evidence="7 8">
    <name type="scientific">Tepidicaulis marinus</name>
    <dbReference type="NCBI Taxonomy" id="1333998"/>
    <lineage>
        <taxon>Bacteria</taxon>
        <taxon>Pseudomonadati</taxon>
        <taxon>Pseudomonadota</taxon>
        <taxon>Alphaproteobacteria</taxon>
        <taxon>Hyphomicrobiales</taxon>
        <taxon>Parvibaculaceae</taxon>
        <taxon>Tepidicaulis</taxon>
    </lineage>
</organism>
<feature type="binding site" evidence="6">
    <location>
        <position position="153"/>
    </location>
    <ligand>
        <name>Fe cation</name>
        <dbReference type="ChEBI" id="CHEBI:24875"/>
    </ligand>
</feature>
<dbReference type="EMBL" id="BBIO01000011">
    <property type="protein sequence ID" value="GAK45648.1"/>
    <property type="molecule type" value="Genomic_DNA"/>
</dbReference>
<evidence type="ECO:0000313" key="7">
    <source>
        <dbReference type="EMBL" id="GAK45648.1"/>
    </source>
</evidence>
<dbReference type="CDD" id="cd00487">
    <property type="entry name" value="Pep_deformylase"/>
    <property type="match status" value="1"/>
</dbReference>
<evidence type="ECO:0000256" key="4">
    <source>
        <dbReference type="ARBA" id="ARBA00022917"/>
    </source>
</evidence>
<evidence type="ECO:0000256" key="3">
    <source>
        <dbReference type="ARBA" id="ARBA00022801"/>
    </source>
</evidence>
<dbReference type="Gene3D" id="3.90.45.10">
    <property type="entry name" value="Peptide deformylase"/>
    <property type="match status" value="1"/>
</dbReference>
<dbReference type="PIRSF" id="PIRSF004749">
    <property type="entry name" value="Pep_def"/>
    <property type="match status" value="1"/>
</dbReference>
<evidence type="ECO:0000256" key="2">
    <source>
        <dbReference type="ARBA" id="ARBA00022723"/>
    </source>
</evidence>
<dbReference type="eggNOG" id="COG0242">
    <property type="taxonomic scope" value="Bacteria"/>
</dbReference>
<dbReference type="EC" id="3.5.1.88" evidence="6"/>
<evidence type="ECO:0000256" key="6">
    <source>
        <dbReference type="HAMAP-Rule" id="MF_00163"/>
    </source>
</evidence>
<dbReference type="NCBIfam" id="TIGR00079">
    <property type="entry name" value="pept_deformyl"/>
    <property type="match status" value="1"/>
</dbReference>
<name>A0A081BC80_9HYPH</name>
<comment type="cofactor">
    <cofactor evidence="6">
        <name>Fe(2+)</name>
        <dbReference type="ChEBI" id="CHEBI:29033"/>
    </cofactor>
    <text evidence="6">Binds 1 Fe(2+) ion.</text>
</comment>
<dbReference type="PRINTS" id="PR01576">
    <property type="entry name" value="PDEFORMYLASE"/>
</dbReference>
<accession>A0A081BC80</accession>
<feature type="binding site" evidence="6">
    <location>
        <position position="107"/>
    </location>
    <ligand>
        <name>Fe cation</name>
        <dbReference type="ChEBI" id="CHEBI:24875"/>
    </ligand>
</feature>
<evidence type="ECO:0000256" key="5">
    <source>
        <dbReference type="ARBA" id="ARBA00023004"/>
    </source>
</evidence>
<feature type="binding site" evidence="6">
    <location>
        <position position="149"/>
    </location>
    <ligand>
        <name>Fe cation</name>
        <dbReference type="ChEBI" id="CHEBI:24875"/>
    </ligand>
</feature>
<dbReference type="FunFam" id="3.90.45.10:FF:000003">
    <property type="entry name" value="Peptide deformylase"/>
    <property type="match status" value="1"/>
</dbReference>
<comment type="caution">
    <text evidence="7">The sequence shown here is derived from an EMBL/GenBank/DDBJ whole genome shotgun (WGS) entry which is preliminary data.</text>
</comment>
<dbReference type="STRING" id="1333998.M2A_2147"/>
<dbReference type="InterPro" id="IPR036821">
    <property type="entry name" value="Peptide_deformylase_sf"/>
</dbReference>
<dbReference type="RefSeq" id="WP_045447096.1">
    <property type="nucleotide sequence ID" value="NZ_BBIO01000011.1"/>
</dbReference>
<keyword evidence="8" id="KW-1185">Reference proteome</keyword>
<dbReference type="GO" id="GO:0006412">
    <property type="term" value="P:translation"/>
    <property type="evidence" value="ECO:0007669"/>
    <property type="project" value="UniProtKB-UniRule"/>
</dbReference>
<dbReference type="Pfam" id="PF01327">
    <property type="entry name" value="Pep_deformylase"/>
    <property type="match status" value="1"/>
</dbReference>
<dbReference type="PANTHER" id="PTHR10458">
    <property type="entry name" value="PEPTIDE DEFORMYLASE"/>
    <property type="match status" value="1"/>
</dbReference>
<dbReference type="HAMAP" id="MF_00163">
    <property type="entry name" value="Pep_deformylase"/>
    <property type="match status" value="1"/>
</dbReference>